<dbReference type="InterPro" id="IPR029058">
    <property type="entry name" value="AB_hydrolase_fold"/>
</dbReference>
<dbReference type="InterPro" id="IPR000073">
    <property type="entry name" value="AB_hydrolase_1"/>
</dbReference>
<dbReference type="GO" id="GO:0016787">
    <property type="term" value="F:hydrolase activity"/>
    <property type="evidence" value="ECO:0007669"/>
    <property type="project" value="UniProtKB-KW"/>
</dbReference>
<gene>
    <name evidence="6" type="ORF">BDW59DRAFT_160096</name>
</gene>
<dbReference type="SUPFAM" id="SSF53474">
    <property type="entry name" value="alpha/beta-Hydrolases"/>
    <property type="match status" value="1"/>
</dbReference>
<name>A0ABR4ILY7_9EURO</name>
<dbReference type="Proteomes" id="UP001610335">
    <property type="component" value="Unassembled WGS sequence"/>
</dbReference>
<keyword evidence="3" id="KW-0472">Membrane</keyword>
<evidence type="ECO:0000313" key="6">
    <source>
        <dbReference type="EMBL" id="KAL2827788.1"/>
    </source>
</evidence>
<feature type="domain" description="Peptidase S33 tripeptidyl aminopeptidase-like C-terminal" evidence="5">
    <location>
        <begin position="442"/>
        <end position="529"/>
    </location>
</feature>
<comment type="caution">
    <text evidence="6">The sequence shown here is derived from an EMBL/GenBank/DDBJ whole genome shotgun (WGS) entry which is preliminary data.</text>
</comment>
<evidence type="ECO:0000256" key="2">
    <source>
        <dbReference type="ARBA" id="ARBA00022801"/>
    </source>
</evidence>
<dbReference type="EMBL" id="JBFXLS010000023">
    <property type="protein sequence ID" value="KAL2827788.1"/>
    <property type="molecule type" value="Genomic_DNA"/>
</dbReference>
<feature type="transmembrane region" description="Helical" evidence="3">
    <location>
        <begin position="21"/>
        <end position="39"/>
    </location>
</feature>
<accession>A0ABR4ILY7</accession>
<evidence type="ECO:0000259" key="4">
    <source>
        <dbReference type="Pfam" id="PF00561"/>
    </source>
</evidence>
<keyword evidence="3" id="KW-0812">Transmembrane</keyword>
<evidence type="ECO:0000259" key="5">
    <source>
        <dbReference type="Pfam" id="PF08386"/>
    </source>
</evidence>
<evidence type="ECO:0000256" key="1">
    <source>
        <dbReference type="ARBA" id="ARBA00010088"/>
    </source>
</evidence>
<dbReference type="InterPro" id="IPR051601">
    <property type="entry name" value="Serine_prot/Carboxylest_S33"/>
</dbReference>
<protein>
    <submittedName>
        <fullName evidence="6">Alpha/Beta hydrolase protein</fullName>
    </submittedName>
</protein>
<dbReference type="PANTHER" id="PTHR43248:SF25">
    <property type="entry name" value="AB HYDROLASE-1 DOMAIN-CONTAINING PROTEIN-RELATED"/>
    <property type="match status" value="1"/>
</dbReference>
<keyword evidence="7" id="KW-1185">Reference proteome</keyword>
<dbReference type="InterPro" id="IPR013595">
    <property type="entry name" value="Pept_S33_TAP-like_C"/>
</dbReference>
<dbReference type="Gene3D" id="3.40.50.1820">
    <property type="entry name" value="alpha/beta hydrolase"/>
    <property type="match status" value="1"/>
</dbReference>
<dbReference type="PANTHER" id="PTHR43248">
    <property type="entry name" value="2-SUCCINYL-6-HYDROXY-2,4-CYCLOHEXADIENE-1-CARBOXYLATE SYNTHASE"/>
    <property type="match status" value="1"/>
</dbReference>
<reference evidence="6 7" key="1">
    <citation type="submission" date="2024-07" db="EMBL/GenBank/DDBJ databases">
        <title>Section-level genome sequencing and comparative genomics of Aspergillus sections Usti and Cavernicolus.</title>
        <authorList>
            <consortium name="Lawrence Berkeley National Laboratory"/>
            <person name="Nybo J.L."/>
            <person name="Vesth T.C."/>
            <person name="Theobald S."/>
            <person name="Frisvad J.C."/>
            <person name="Larsen T.O."/>
            <person name="Kjaerboelling I."/>
            <person name="Rothschild-Mancinelli K."/>
            <person name="Lyhne E.K."/>
            <person name="Kogle M.E."/>
            <person name="Barry K."/>
            <person name="Clum A."/>
            <person name="Na H."/>
            <person name="Ledsgaard L."/>
            <person name="Lin J."/>
            <person name="Lipzen A."/>
            <person name="Kuo A."/>
            <person name="Riley R."/>
            <person name="Mondo S."/>
            <person name="LaButti K."/>
            <person name="Haridas S."/>
            <person name="Pangalinan J."/>
            <person name="Salamov A.A."/>
            <person name="Simmons B.A."/>
            <person name="Magnuson J.K."/>
            <person name="Chen J."/>
            <person name="Drula E."/>
            <person name="Henrissat B."/>
            <person name="Wiebenga A."/>
            <person name="Lubbers R.J."/>
            <person name="Gomes A.C."/>
            <person name="Makela M.R."/>
            <person name="Stajich J."/>
            <person name="Grigoriev I.V."/>
            <person name="Mortensen U.H."/>
            <person name="De vries R.P."/>
            <person name="Baker S.E."/>
            <person name="Andersen M.R."/>
        </authorList>
    </citation>
    <scope>NUCLEOTIDE SEQUENCE [LARGE SCALE GENOMIC DNA]</scope>
    <source>
        <strain evidence="6 7">CBS 600.67</strain>
    </source>
</reference>
<comment type="similarity">
    <text evidence="1">Belongs to the peptidase S33 family.</text>
</comment>
<evidence type="ECO:0000256" key="3">
    <source>
        <dbReference type="SAM" id="Phobius"/>
    </source>
</evidence>
<dbReference type="Pfam" id="PF08386">
    <property type="entry name" value="Abhydrolase_4"/>
    <property type="match status" value="1"/>
</dbReference>
<feature type="domain" description="AB hydrolase-1" evidence="4">
    <location>
        <begin position="111"/>
        <end position="262"/>
    </location>
</feature>
<sequence>MNEKHMSLDSVCKQQQTSRPRHWIIIALVSFCVFLLFSSRSTILPTLNHSRSLKYPGENIQWSPCGDLKGNPLECSSINVPMDQFNPENSPCKTFTIPLIRMRGSNATKNILLNPGGPGGGGFDLLYRRGDLLKTIIGDGFHLLSFDPRGVNSSTPMASCYPNKNTRQELSRVRSLNPQLDNSEIYAWAQNFVKACSDTMGEHATYLNTPQTASDMNSILDALGQKDMIYWGFSYGSLLGQTYAAMYPERSKRIIIDGVVNQFEWYEGLFEAQAFADTDKVLDGFFDECIKTGPRNCPLASLAPSSKTDLRDTVLLFTQTLQDQPIPVYINNSAFGLLDYSKVWYTGVLESLYKPALWPSLASNLLALLQDNATPAFLAYGITDLRTAWGHEANEFITLNDGLAGPTHWPQDRQSLVDKITPLLNNSLFGPAHNRLYYIRQQWRIPMTHTYRPRRNVQTRHPLLILSTTYDPVTPLRAARDANHAFDGSRIVEVNGYGHCSVAVPSLCIVRYVRGYLYEGRLPENYAYCDVDSPYFPQGVDVDWVFGQRVVGDSDSDEKRVHMAQLELAREWEWEFTGPRV</sequence>
<organism evidence="6 7">
    <name type="scientific">Aspergillus cavernicola</name>
    <dbReference type="NCBI Taxonomy" id="176166"/>
    <lineage>
        <taxon>Eukaryota</taxon>
        <taxon>Fungi</taxon>
        <taxon>Dikarya</taxon>
        <taxon>Ascomycota</taxon>
        <taxon>Pezizomycotina</taxon>
        <taxon>Eurotiomycetes</taxon>
        <taxon>Eurotiomycetidae</taxon>
        <taxon>Eurotiales</taxon>
        <taxon>Aspergillaceae</taxon>
        <taxon>Aspergillus</taxon>
        <taxon>Aspergillus subgen. Nidulantes</taxon>
    </lineage>
</organism>
<proteinExistence type="inferred from homology"/>
<dbReference type="Pfam" id="PF00561">
    <property type="entry name" value="Abhydrolase_1"/>
    <property type="match status" value="1"/>
</dbReference>
<keyword evidence="3" id="KW-1133">Transmembrane helix</keyword>
<evidence type="ECO:0000313" key="7">
    <source>
        <dbReference type="Proteomes" id="UP001610335"/>
    </source>
</evidence>
<keyword evidence="2 6" id="KW-0378">Hydrolase</keyword>